<dbReference type="InterPro" id="IPR041366">
    <property type="entry name" value="Pre-PUA"/>
</dbReference>
<dbReference type="Pfam" id="PF25304">
    <property type="entry name" value="WHD_eIF2D"/>
    <property type="match status" value="1"/>
</dbReference>
<dbReference type="InterPro" id="IPR057429">
    <property type="entry name" value="WH_eIF2D"/>
</dbReference>
<dbReference type="GO" id="GO:0003743">
    <property type="term" value="F:translation initiation factor activity"/>
    <property type="evidence" value="ECO:0007669"/>
    <property type="project" value="InterPro"/>
</dbReference>
<dbReference type="OrthoDB" id="199771at2759"/>
<dbReference type="EMBL" id="LT635758">
    <property type="protein sequence ID" value="SGZ51364.1"/>
    <property type="molecule type" value="Genomic_DNA"/>
</dbReference>
<dbReference type="Pfam" id="PF26292">
    <property type="entry name" value="PUA_elF2D"/>
    <property type="match status" value="1"/>
</dbReference>
<dbReference type="InterPro" id="IPR039759">
    <property type="entry name" value="eIF2D_SUI1"/>
</dbReference>
<dbReference type="Pfam" id="PF17832">
    <property type="entry name" value="Pre-PUA"/>
    <property type="match status" value="1"/>
</dbReference>
<protein>
    <submittedName>
        <fullName evidence="3">CIC11C00000001709</fullName>
    </submittedName>
</protein>
<evidence type="ECO:0000313" key="3">
    <source>
        <dbReference type="EMBL" id="SGZ51364.1"/>
    </source>
</evidence>
<dbReference type="GO" id="GO:0001731">
    <property type="term" value="P:formation of translation preinitiation complex"/>
    <property type="evidence" value="ECO:0007669"/>
    <property type="project" value="InterPro"/>
</dbReference>
<feature type="domain" description="SUI1" evidence="2">
    <location>
        <begin position="486"/>
        <end position="559"/>
    </location>
</feature>
<dbReference type="AlphaFoldDB" id="A0A1L0D4D5"/>
<dbReference type="Proteomes" id="UP000182334">
    <property type="component" value="Chromosome III"/>
</dbReference>
<evidence type="ECO:0000256" key="1">
    <source>
        <dbReference type="SAM" id="MobiDB-lite"/>
    </source>
</evidence>
<feature type="region of interest" description="Disordered" evidence="1">
    <location>
        <begin position="195"/>
        <end position="229"/>
    </location>
</feature>
<dbReference type="CDD" id="cd11608">
    <property type="entry name" value="eIF2D_C"/>
    <property type="match status" value="1"/>
</dbReference>
<dbReference type="Gene3D" id="3.30.780.10">
    <property type="entry name" value="SUI1-like domain"/>
    <property type="match status" value="1"/>
</dbReference>
<dbReference type="InterPro" id="IPR001950">
    <property type="entry name" value="SUI1"/>
</dbReference>
<dbReference type="InterPro" id="IPR036877">
    <property type="entry name" value="SUI1_dom_sf"/>
</dbReference>
<dbReference type="STRING" id="45354.A0A1L0D4D5"/>
<dbReference type="Gene3D" id="3.10.400.20">
    <property type="match status" value="1"/>
</dbReference>
<dbReference type="SUPFAM" id="SSF55159">
    <property type="entry name" value="eIF1-like"/>
    <property type="match status" value="1"/>
</dbReference>
<dbReference type="InterPro" id="IPR039757">
    <property type="entry name" value="EIF2D"/>
</dbReference>
<dbReference type="InterPro" id="IPR048248">
    <property type="entry name" value="PUA_eIF2d-like"/>
</dbReference>
<sequence>MFKKPPQPKGSANIKSSERRHLLTEICKEYGINKDNLSKDDELALVPSPIKQASYQSIQGHKGTIYFDSNERPVWFKPRDHAAYPTLFTLWKAAYLLPIVLTNSHVIDRLSNHANLMLPGCIPPFDPRMTRGKLVGVANYQKPTVIMAIGHCSLNLTQFTDVVGRQGTAVTMIHSFDDELFKLYDGEFEIPEEVNAQQPTAAESDETQKTEQTEELEETGKSSSVPNAEEDYHLTEEAQEPTHLLSDDLAETVSELSVEDTDNLFIRSFIQTVKNSKLELPMTASKFMEYILKNFPKTEPKFCNIKKTSWKKSAKFLKSLEKFKYLTLKGKGDDISVVAINISPEIVANFVPHKTMEDGKGSGSTPSKKELDHKMNVVSLYKPTNKARMVFNKLDKNYNALYTKAELKDILNEYIKVQQLVDKSNPKNIALDATLLSITGGNNDSVPRDKLLTAFIGNFSPNFAVLKPKEELSSSVTVHRGDPPKIKILTQTVLGRKKTTSVLNFEKFHLRPNSLAEDLKNLCSGSTSVSQSVHNPAITEVMVQGPHGPTIIDYLKKKGIPVAYIDFEDKSKGKRRK</sequence>
<dbReference type="PANTHER" id="PTHR12217:SF4">
    <property type="entry name" value="EUKARYOTIC TRANSLATION INITIATION FACTOR 2D"/>
    <property type="match status" value="1"/>
</dbReference>
<dbReference type="SUPFAM" id="SSF88697">
    <property type="entry name" value="PUA domain-like"/>
    <property type="match status" value="1"/>
</dbReference>
<dbReference type="PROSITE" id="PS50296">
    <property type="entry name" value="SUI1"/>
    <property type="match status" value="1"/>
</dbReference>
<evidence type="ECO:0000313" key="4">
    <source>
        <dbReference type="Proteomes" id="UP000182334"/>
    </source>
</evidence>
<reference evidence="3 4" key="1">
    <citation type="submission" date="2016-10" db="EMBL/GenBank/DDBJ databases">
        <authorList>
            <person name="de Groot N.N."/>
        </authorList>
    </citation>
    <scope>NUCLEOTIDE SEQUENCE [LARGE SCALE GENOMIC DNA]</scope>
    <source>
        <strain evidence="3 4">CBS 141442</strain>
    </source>
</reference>
<proteinExistence type="predicted"/>
<dbReference type="Pfam" id="PF01253">
    <property type="entry name" value="SUI1"/>
    <property type="match status" value="1"/>
</dbReference>
<gene>
    <name evidence="3" type="ORF">SAMEA4029010_CIC11G00000001709</name>
</gene>
<organism evidence="3 4">
    <name type="scientific">Sungouiella intermedia</name>
    <dbReference type="NCBI Taxonomy" id="45354"/>
    <lineage>
        <taxon>Eukaryota</taxon>
        <taxon>Fungi</taxon>
        <taxon>Dikarya</taxon>
        <taxon>Ascomycota</taxon>
        <taxon>Saccharomycotina</taxon>
        <taxon>Pichiomycetes</taxon>
        <taxon>Metschnikowiaceae</taxon>
        <taxon>Sungouiella</taxon>
    </lineage>
</organism>
<keyword evidence="4" id="KW-1185">Reference proteome</keyword>
<name>A0A1L0D4D5_9ASCO</name>
<dbReference type="CDD" id="cd21156">
    <property type="entry name" value="PUA_eIF2d-like"/>
    <property type="match status" value="1"/>
</dbReference>
<dbReference type="PANTHER" id="PTHR12217">
    <property type="entry name" value="EUKARYOTIC TRANSLATION INITIATION FACTOR 2D"/>
    <property type="match status" value="1"/>
</dbReference>
<evidence type="ECO:0000259" key="2">
    <source>
        <dbReference type="PROSITE" id="PS50296"/>
    </source>
</evidence>
<dbReference type="InterPro" id="IPR015947">
    <property type="entry name" value="PUA-like_sf"/>
</dbReference>
<dbReference type="SUPFAM" id="SSF47592">
    <property type="entry name" value="SWIB/MDM2 domain"/>
    <property type="match status" value="1"/>
</dbReference>
<dbReference type="Pfam" id="PF26291">
    <property type="entry name" value="SWIB_eIF2D"/>
    <property type="match status" value="1"/>
</dbReference>
<dbReference type="InterPro" id="IPR058886">
    <property type="entry name" value="SWIB_eIF2D"/>
</dbReference>
<dbReference type="InterPro" id="IPR036885">
    <property type="entry name" value="SWIB_MDM2_dom_sf"/>
</dbReference>
<accession>A0A1L0D4D5</accession>